<dbReference type="AlphaFoldDB" id="A0A9D3AWR4"/>
<keyword evidence="3" id="KW-1185">Reference proteome</keyword>
<evidence type="ECO:0000256" key="1">
    <source>
        <dbReference type="SAM" id="MobiDB-lite"/>
    </source>
</evidence>
<organism evidence="2 3">
    <name type="scientific">Sporotomaculum syntrophicum</name>
    <dbReference type="NCBI Taxonomy" id="182264"/>
    <lineage>
        <taxon>Bacteria</taxon>
        <taxon>Bacillati</taxon>
        <taxon>Bacillota</taxon>
        <taxon>Clostridia</taxon>
        <taxon>Eubacteriales</taxon>
        <taxon>Desulfallaceae</taxon>
        <taxon>Sporotomaculum</taxon>
    </lineage>
</organism>
<proteinExistence type="predicted"/>
<dbReference type="Proteomes" id="UP000798488">
    <property type="component" value="Unassembled WGS sequence"/>
</dbReference>
<evidence type="ECO:0000313" key="2">
    <source>
        <dbReference type="EMBL" id="KAF1084147.1"/>
    </source>
</evidence>
<name>A0A9D3AWR4_9FIRM</name>
<dbReference type="OrthoDB" id="9944128at2"/>
<reference evidence="2" key="1">
    <citation type="submission" date="2016-02" db="EMBL/GenBank/DDBJ databases">
        <title>Draft Genome Sequence of Sporotomaculum syntrophicum Strain FB, a Syntrophic Benzoate Degrader.</title>
        <authorList>
            <person name="Nobu M.K."/>
            <person name="Narihiro T."/>
            <person name="Qiu Y.-L."/>
            <person name="Ohashi A."/>
            <person name="Liu W.-T."/>
            <person name="Yuji S."/>
        </authorList>
    </citation>
    <scope>NUCLEOTIDE SEQUENCE</scope>
    <source>
        <strain evidence="2">FB</strain>
    </source>
</reference>
<dbReference type="EMBL" id="LSRS01000006">
    <property type="protein sequence ID" value="KAF1084147.1"/>
    <property type="molecule type" value="Genomic_DNA"/>
</dbReference>
<evidence type="ECO:0000313" key="3">
    <source>
        <dbReference type="Proteomes" id="UP000798488"/>
    </source>
</evidence>
<sequence length="53" mass="5835">MQTENSSKPIIKKSNLDKYHAKSVHIDDTSGQTTAPDHYGSGAVYVAKENKED</sequence>
<dbReference type="RefSeq" id="WP_161822844.1">
    <property type="nucleotide sequence ID" value="NZ_LSRS01000006.1"/>
</dbReference>
<accession>A0A9D3AWR4</accession>
<protein>
    <submittedName>
        <fullName evidence="2">Uncharacterized protein</fullName>
    </submittedName>
</protein>
<feature type="compositionally biased region" description="Basic and acidic residues" evidence="1">
    <location>
        <begin position="14"/>
        <end position="28"/>
    </location>
</feature>
<feature type="region of interest" description="Disordered" evidence="1">
    <location>
        <begin position="1"/>
        <end position="53"/>
    </location>
</feature>
<comment type="caution">
    <text evidence="2">The sequence shown here is derived from an EMBL/GenBank/DDBJ whole genome shotgun (WGS) entry which is preliminary data.</text>
</comment>
<gene>
    <name evidence="2" type="ORF">SPSYN_02551</name>
</gene>